<keyword evidence="1" id="KW-0472">Membrane</keyword>
<dbReference type="EMBL" id="MUMY01000016">
    <property type="protein sequence ID" value="ONM47268.1"/>
    <property type="molecule type" value="Genomic_DNA"/>
</dbReference>
<accession>A0A1V2TCT1</accession>
<dbReference type="RefSeq" id="WP_077119019.1">
    <property type="nucleotide sequence ID" value="NZ_MUKP01000009.1"/>
</dbReference>
<organism evidence="3 4">
    <name type="scientific">Nocardia donostiensis</name>
    <dbReference type="NCBI Taxonomy" id="1538463"/>
    <lineage>
        <taxon>Bacteria</taxon>
        <taxon>Bacillati</taxon>
        <taxon>Actinomycetota</taxon>
        <taxon>Actinomycetes</taxon>
        <taxon>Mycobacteriales</taxon>
        <taxon>Nocardiaceae</taxon>
        <taxon>Nocardia</taxon>
    </lineage>
</organism>
<dbReference type="STRING" id="1538463.B0T36_02465"/>
<dbReference type="InterPro" id="IPR052336">
    <property type="entry name" value="MlaD_Phospholipid_Transporter"/>
</dbReference>
<keyword evidence="4" id="KW-1185">Reference proteome</keyword>
<keyword evidence="1" id="KW-0812">Transmembrane</keyword>
<name>A0A1V2TCT1_9NOCA</name>
<dbReference type="OrthoDB" id="4367361at2"/>
<dbReference type="PANTHER" id="PTHR33371">
    <property type="entry name" value="INTERMEMBRANE PHOSPHOLIPID TRANSPORT SYSTEM BINDING PROTEIN MLAD-RELATED"/>
    <property type="match status" value="1"/>
</dbReference>
<dbReference type="Pfam" id="PF02470">
    <property type="entry name" value="MlaD"/>
    <property type="match status" value="1"/>
</dbReference>
<comment type="caution">
    <text evidence="3">The sequence shown here is derived from an EMBL/GenBank/DDBJ whole genome shotgun (WGS) entry which is preliminary data.</text>
</comment>
<dbReference type="InterPro" id="IPR003399">
    <property type="entry name" value="Mce/MlaD"/>
</dbReference>
<evidence type="ECO:0000259" key="2">
    <source>
        <dbReference type="Pfam" id="PF02470"/>
    </source>
</evidence>
<keyword evidence="1" id="KW-1133">Transmembrane helix</keyword>
<sequence length="343" mass="35896">MPKYGLPGVAADRSRARTVGVAVVATIAVLALAVTTYRAMRTQEGVQVALHTTQIGDGVVTGTQVRVDGVRIGEVTRIEPAEQGTQQITLRLDETRLHGLDDSLRVDYAPANLFGISEIELLPGAGGTPLQSGSVVDLTGDRAADVYDATMGSLLRSTSQVSGTVFTPQMATVIAQAAADVEAFAPLVQALITVAQTIADNQSMPSSELVGRLGPAFDGGGQFAGATIEVLDQIVDIDVLRNNREHYDRGVTALTEQILPALGTTLTAAKQLSGYTDMLAPVLDVLAQTVSRPQQSAAELRDLLTRLEAAFRDGPDGPVLDLEVELRGVPGIAVPLLGLGGVR</sequence>
<evidence type="ECO:0000256" key="1">
    <source>
        <dbReference type="SAM" id="Phobius"/>
    </source>
</evidence>
<dbReference type="AlphaFoldDB" id="A0A1V2TCT1"/>
<feature type="transmembrane region" description="Helical" evidence="1">
    <location>
        <begin position="21"/>
        <end position="40"/>
    </location>
</feature>
<evidence type="ECO:0000313" key="4">
    <source>
        <dbReference type="Proteomes" id="UP000188836"/>
    </source>
</evidence>
<evidence type="ECO:0000313" key="3">
    <source>
        <dbReference type="EMBL" id="ONM47268.1"/>
    </source>
</evidence>
<dbReference type="Proteomes" id="UP000188836">
    <property type="component" value="Unassembled WGS sequence"/>
</dbReference>
<reference evidence="3 4" key="1">
    <citation type="journal article" date="2016" name="Antonie Van Leeuwenhoek">
        <title>Nocardia donostiensis sp. nov., isolated from human respiratory specimens.</title>
        <authorList>
            <person name="Ercibengoa M."/>
            <person name="Bell M."/>
            <person name="Marimon J.M."/>
            <person name="Humrighouse B."/>
            <person name="Klenk H.P."/>
            <person name="Potter G."/>
            <person name="Perez-Trallero E."/>
        </authorList>
    </citation>
    <scope>NUCLEOTIDE SEQUENCE [LARGE SCALE GENOMIC DNA]</scope>
    <source>
        <strain evidence="3 4">X1655</strain>
    </source>
</reference>
<gene>
    <name evidence="3" type="ORF">B0T46_18505</name>
</gene>
<dbReference type="PANTHER" id="PTHR33371:SF4">
    <property type="entry name" value="INTERMEMBRANE PHOSPHOLIPID TRANSPORT SYSTEM BINDING PROTEIN MLAD"/>
    <property type="match status" value="1"/>
</dbReference>
<proteinExistence type="predicted"/>
<feature type="domain" description="Mce/MlaD" evidence="2">
    <location>
        <begin position="45"/>
        <end position="124"/>
    </location>
</feature>
<protein>
    <submittedName>
        <fullName evidence="3">Mammalian cell entry protein</fullName>
    </submittedName>
</protein>